<feature type="compositionally biased region" description="Gly residues" evidence="1">
    <location>
        <begin position="185"/>
        <end position="198"/>
    </location>
</feature>
<dbReference type="OrthoDB" id="2362516at2759"/>
<feature type="region of interest" description="Disordered" evidence="1">
    <location>
        <begin position="151"/>
        <end position="258"/>
    </location>
</feature>
<feature type="signal peptide" evidence="2">
    <location>
        <begin position="1"/>
        <end position="17"/>
    </location>
</feature>
<name>A0A074RH47_9AGAM</name>
<reference evidence="3 4" key="1">
    <citation type="submission" date="2013-12" db="EMBL/GenBank/DDBJ databases">
        <authorList>
            <person name="Cubeta M."/>
            <person name="Pakala S."/>
            <person name="Fedorova N."/>
            <person name="Thomas E."/>
            <person name="Dean R."/>
            <person name="Jabaji S."/>
            <person name="Neate S."/>
            <person name="Toda T."/>
            <person name="Tavantzis S."/>
            <person name="Vilgalys R."/>
            <person name="Bharathan N."/>
            <person name="Pakala S."/>
            <person name="Losada L.S."/>
            <person name="Zafar N."/>
            <person name="Nierman W."/>
        </authorList>
    </citation>
    <scope>NUCLEOTIDE SEQUENCE [LARGE SCALE GENOMIC DNA]</scope>
    <source>
        <strain evidence="3 4">123E</strain>
    </source>
</reference>
<gene>
    <name evidence="3" type="ORF">V565_198530</name>
</gene>
<organism evidence="3 4">
    <name type="scientific">Rhizoctonia solani 123E</name>
    <dbReference type="NCBI Taxonomy" id="1423351"/>
    <lineage>
        <taxon>Eukaryota</taxon>
        <taxon>Fungi</taxon>
        <taxon>Dikarya</taxon>
        <taxon>Basidiomycota</taxon>
        <taxon>Agaricomycotina</taxon>
        <taxon>Agaricomycetes</taxon>
        <taxon>Cantharellales</taxon>
        <taxon>Ceratobasidiaceae</taxon>
        <taxon>Rhizoctonia</taxon>
    </lineage>
</organism>
<proteinExistence type="predicted"/>
<feature type="chain" id="PRO_5001697873" description="Proline-rich protein" evidence="2">
    <location>
        <begin position="18"/>
        <end position="361"/>
    </location>
</feature>
<dbReference type="AlphaFoldDB" id="A0A074RH47"/>
<feature type="compositionally biased region" description="Low complexity" evidence="1">
    <location>
        <begin position="226"/>
        <end position="258"/>
    </location>
</feature>
<keyword evidence="4" id="KW-1185">Reference proteome</keyword>
<dbReference type="HOGENOM" id="CLU_038844_0_0_1"/>
<protein>
    <recommendedName>
        <fullName evidence="5">Proline-rich protein</fullName>
    </recommendedName>
</protein>
<comment type="caution">
    <text evidence="3">The sequence shown here is derived from an EMBL/GenBank/DDBJ whole genome shotgun (WGS) entry which is preliminary data.</text>
</comment>
<dbReference type="Proteomes" id="UP000027456">
    <property type="component" value="Unassembled WGS sequence"/>
</dbReference>
<keyword evidence="2" id="KW-0732">Signal</keyword>
<evidence type="ECO:0000256" key="1">
    <source>
        <dbReference type="SAM" id="MobiDB-lite"/>
    </source>
</evidence>
<sequence length="361" mass="36327">MARFAAFAALLAVSASALPLHKRIAQTTIDAAKPWEDACNKAGGGAQCNTIAVTAAGNLLAAPPACAQQDSADAMITLAKSLNDDAEMIRLAQIYRQQPRNSPDSLASLYCQAAPKNEELNGLFQCQFAGAKQDTFTGNVKAGAAGTIPFGGTAPNPAGSCPANPDGPVEDGQQLNKLVQNPGSGNTGNTGNTGGNGNGNDDDTKTSTAPEPTSAPDKGNEDGSRTVTVTRTQVKTVTVTAGSPAATPSDPTPTTDASTPAITADATKPFQLQNGKDAQKLNKSFQSLTESSSCDDGEQACVGDGFAQCVGGKFQVTACAGGLQCFALPLVNKAGTSISCDTEADAAARIAATGATGGVRG</sequence>
<evidence type="ECO:0000313" key="4">
    <source>
        <dbReference type="Proteomes" id="UP000027456"/>
    </source>
</evidence>
<evidence type="ECO:0000313" key="3">
    <source>
        <dbReference type="EMBL" id="KEP46446.1"/>
    </source>
</evidence>
<evidence type="ECO:0008006" key="5">
    <source>
        <dbReference type="Google" id="ProtNLM"/>
    </source>
</evidence>
<feature type="compositionally biased region" description="Polar residues" evidence="1">
    <location>
        <begin position="173"/>
        <end position="182"/>
    </location>
</feature>
<accession>A0A074RH47</accession>
<dbReference type="EMBL" id="AZST01001100">
    <property type="protein sequence ID" value="KEP46446.1"/>
    <property type="molecule type" value="Genomic_DNA"/>
</dbReference>
<evidence type="ECO:0000256" key="2">
    <source>
        <dbReference type="SAM" id="SignalP"/>
    </source>
</evidence>